<evidence type="ECO:0000256" key="10">
    <source>
        <dbReference type="ARBA" id="ARBA00022989"/>
    </source>
</evidence>
<keyword evidence="7 21" id="KW-0812">Transmembrane</keyword>
<comment type="subcellular location">
    <subcellularLocation>
        <location evidence="1">Cell membrane</location>
        <topology evidence="1">Multi-pass membrane protein</topology>
    </subcellularLocation>
</comment>
<feature type="transmembrane region" description="Helical" evidence="21">
    <location>
        <begin position="177"/>
        <end position="194"/>
    </location>
</feature>
<dbReference type="Pfam" id="PF01098">
    <property type="entry name" value="FTSW_RODA_SPOVE"/>
    <property type="match status" value="1"/>
</dbReference>
<evidence type="ECO:0000256" key="13">
    <source>
        <dbReference type="ARBA" id="ARBA00023316"/>
    </source>
</evidence>
<dbReference type="PANTHER" id="PTHR30474">
    <property type="entry name" value="CELL CYCLE PROTEIN"/>
    <property type="match status" value="1"/>
</dbReference>
<evidence type="ECO:0000256" key="21">
    <source>
        <dbReference type="SAM" id="Phobius"/>
    </source>
</evidence>
<dbReference type="GO" id="GO:0005886">
    <property type="term" value="C:plasma membrane"/>
    <property type="evidence" value="ECO:0007669"/>
    <property type="project" value="UniProtKB-SubCell"/>
</dbReference>
<evidence type="ECO:0000256" key="15">
    <source>
        <dbReference type="ARBA" id="ARBA00033270"/>
    </source>
</evidence>
<keyword evidence="13" id="KW-0961">Cell wall biogenesis/degradation</keyword>
<dbReference type="GO" id="GO:0051301">
    <property type="term" value="P:cell division"/>
    <property type="evidence" value="ECO:0007669"/>
    <property type="project" value="UniProtKB-KW"/>
</dbReference>
<feature type="transmembrane region" description="Helical" evidence="21">
    <location>
        <begin position="201"/>
        <end position="218"/>
    </location>
</feature>
<evidence type="ECO:0000256" key="5">
    <source>
        <dbReference type="ARBA" id="ARBA00022676"/>
    </source>
</evidence>
<comment type="caution">
    <text evidence="22">The sequence shown here is derived from an EMBL/GenBank/DDBJ whole genome shotgun (WGS) entry which is preliminary data.</text>
</comment>
<evidence type="ECO:0000256" key="19">
    <source>
        <dbReference type="ARBA" id="ARBA00044770"/>
    </source>
</evidence>
<name>A0A0G0X4G3_9BACT</name>
<comment type="catalytic activity">
    <reaction evidence="20">
        <text>[GlcNAc-(1-&gt;4)-Mur2Ac(oyl-L-Ala-gamma-D-Glu-L-Lys-D-Ala-D-Ala)](n)-di-trans,octa-cis-undecaprenyl diphosphate + beta-D-GlcNAc-(1-&gt;4)-Mur2Ac(oyl-L-Ala-gamma-D-Glu-L-Lys-D-Ala-D-Ala)-di-trans,octa-cis-undecaprenyl diphosphate = [GlcNAc-(1-&gt;4)-Mur2Ac(oyl-L-Ala-gamma-D-Glu-L-Lys-D-Ala-D-Ala)](n+1)-di-trans,octa-cis-undecaprenyl diphosphate + di-trans,octa-cis-undecaprenyl diphosphate + H(+)</text>
        <dbReference type="Rhea" id="RHEA:23708"/>
        <dbReference type="Rhea" id="RHEA-COMP:9602"/>
        <dbReference type="Rhea" id="RHEA-COMP:9603"/>
        <dbReference type="ChEBI" id="CHEBI:15378"/>
        <dbReference type="ChEBI" id="CHEBI:58405"/>
        <dbReference type="ChEBI" id="CHEBI:60033"/>
        <dbReference type="ChEBI" id="CHEBI:78435"/>
        <dbReference type="EC" id="2.4.99.28"/>
    </reaction>
</comment>
<keyword evidence="10 21" id="KW-1133">Transmembrane helix</keyword>
<feature type="transmembrane region" description="Helical" evidence="21">
    <location>
        <begin position="21"/>
        <end position="42"/>
    </location>
</feature>
<feature type="transmembrane region" description="Helical" evidence="21">
    <location>
        <begin position="90"/>
        <end position="111"/>
    </location>
</feature>
<dbReference type="GO" id="GO:0015648">
    <property type="term" value="F:lipid-linked peptidoglycan transporter activity"/>
    <property type="evidence" value="ECO:0007669"/>
    <property type="project" value="TreeGrafter"/>
</dbReference>
<dbReference type="GO" id="GO:0071555">
    <property type="term" value="P:cell wall organization"/>
    <property type="evidence" value="ECO:0007669"/>
    <property type="project" value="UniProtKB-KW"/>
</dbReference>
<evidence type="ECO:0000256" key="2">
    <source>
        <dbReference type="ARBA" id="ARBA00004752"/>
    </source>
</evidence>
<sequence length="378" mass="41518">MARKQKNNTIQQAKQRYHRPDWVLFGMVIALVVLGCIMLSSASVVVASDRFSDSYYYIKLQIVRGIVPGLLLAAVFSFIDYHVWRKFAKLFLIIALILLVVVLIPGIGTVAGGAQRWIGLGYFSFQPSEIVKLFLVIYLAAWMTKHQQAIKETWKTFLPFLSLILPVGLLMVLQPDIGTFGLIAVVALAMYSIAHAPWRQIGAFVGIGIAFIAVIAKIEPYRLARLLVFMNPNIDPQGIGYQLNQSLLAVGSGGLWGMGLGRSRQKYQFLPEVMGDSIFAVMAEELGFFLTLGVLALFVVLVYRGMLVAGKAPDDFGKFLTIGLVLWVGFQAGINICAMLGIFPLTGVPLPFISYGSTAMVSTLVAMGIVMNVSRQTR</sequence>
<dbReference type="GO" id="GO:0008955">
    <property type="term" value="F:peptidoglycan glycosyltransferase activity"/>
    <property type="evidence" value="ECO:0007669"/>
    <property type="project" value="UniProtKB-EC"/>
</dbReference>
<proteinExistence type="inferred from homology"/>
<feature type="transmembrane region" description="Helical" evidence="21">
    <location>
        <begin position="62"/>
        <end position="83"/>
    </location>
</feature>
<feature type="transmembrane region" description="Helical" evidence="21">
    <location>
        <begin position="286"/>
        <end position="307"/>
    </location>
</feature>
<evidence type="ECO:0000256" key="3">
    <source>
        <dbReference type="ARBA" id="ARBA00022475"/>
    </source>
</evidence>
<evidence type="ECO:0000256" key="11">
    <source>
        <dbReference type="ARBA" id="ARBA00023136"/>
    </source>
</evidence>
<feature type="transmembrane region" description="Helical" evidence="21">
    <location>
        <begin position="319"/>
        <end position="346"/>
    </location>
</feature>
<reference evidence="22 23" key="1">
    <citation type="journal article" date="2015" name="Nature">
        <title>rRNA introns, odd ribosomes, and small enigmatic genomes across a large radiation of phyla.</title>
        <authorList>
            <person name="Brown C.T."/>
            <person name="Hug L.A."/>
            <person name="Thomas B.C."/>
            <person name="Sharon I."/>
            <person name="Castelle C.J."/>
            <person name="Singh A."/>
            <person name="Wilkins M.J."/>
            <person name="Williams K.H."/>
            <person name="Banfield J.F."/>
        </authorList>
    </citation>
    <scope>NUCLEOTIDE SEQUENCE [LARGE SCALE GENOMIC DNA]</scope>
</reference>
<dbReference type="GO" id="GO:0009252">
    <property type="term" value="P:peptidoglycan biosynthetic process"/>
    <property type="evidence" value="ECO:0007669"/>
    <property type="project" value="UniProtKB-KW"/>
</dbReference>
<evidence type="ECO:0000256" key="16">
    <source>
        <dbReference type="ARBA" id="ARBA00038053"/>
    </source>
</evidence>
<evidence type="ECO:0000256" key="8">
    <source>
        <dbReference type="ARBA" id="ARBA00022960"/>
    </source>
</evidence>
<evidence type="ECO:0000256" key="9">
    <source>
        <dbReference type="ARBA" id="ARBA00022984"/>
    </source>
</evidence>
<evidence type="ECO:0000256" key="12">
    <source>
        <dbReference type="ARBA" id="ARBA00023306"/>
    </source>
</evidence>
<dbReference type="AlphaFoldDB" id="A0A0G0X4G3"/>
<keyword evidence="4" id="KW-0132">Cell division</keyword>
<keyword evidence="11 21" id="KW-0472">Membrane</keyword>
<evidence type="ECO:0000256" key="17">
    <source>
        <dbReference type="ARBA" id="ARBA00041185"/>
    </source>
</evidence>
<organism evidence="22 23">
    <name type="scientific">Candidatus Falkowbacteria bacterium GW2011_GWA2_41_14</name>
    <dbReference type="NCBI Taxonomy" id="1618635"/>
    <lineage>
        <taxon>Bacteria</taxon>
        <taxon>Candidatus Falkowiibacteriota</taxon>
    </lineage>
</organism>
<evidence type="ECO:0000256" key="20">
    <source>
        <dbReference type="ARBA" id="ARBA00049902"/>
    </source>
</evidence>
<evidence type="ECO:0000256" key="6">
    <source>
        <dbReference type="ARBA" id="ARBA00022679"/>
    </source>
</evidence>
<evidence type="ECO:0000256" key="14">
    <source>
        <dbReference type="ARBA" id="ARBA00032370"/>
    </source>
</evidence>
<evidence type="ECO:0000256" key="4">
    <source>
        <dbReference type="ARBA" id="ARBA00022618"/>
    </source>
</evidence>
<dbReference type="InterPro" id="IPR013437">
    <property type="entry name" value="FtsW"/>
</dbReference>
<feature type="transmembrane region" description="Helical" evidence="21">
    <location>
        <begin position="153"/>
        <end position="171"/>
    </location>
</feature>
<dbReference type="GO" id="GO:0032153">
    <property type="term" value="C:cell division site"/>
    <property type="evidence" value="ECO:0007669"/>
    <property type="project" value="TreeGrafter"/>
</dbReference>
<feature type="transmembrane region" description="Helical" evidence="21">
    <location>
        <begin position="352"/>
        <end position="373"/>
    </location>
</feature>
<keyword evidence="9" id="KW-0573">Peptidoglycan synthesis</keyword>
<keyword evidence="12" id="KW-0131">Cell cycle</keyword>
<evidence type="ECO:0000256" key="18">
    <source>
        <dbReference type="ARBA" id="ARBA00041418"/>
    </source>
</evidence>
<keyword evidence="5" id="KW-0328">Glycosyltransferase</keyword>
<comment type="pathway">
    <text evidence="2">Cell wall biogenesis; peptidoglycan biosynthesis.</text>
</comment>
<keyword evidence="3" id="KW-1003">Cell membrane</keyword>
<dbReference type="InterPro" id="IPR001182">
    <property type="entry name" value="FtsW/RodA"/>
</dbReference>
<dbReference type="Proteomes" id="UP000034190">
    <property type="component" value="Unassembled WGS sequence"/>
</dbReference>
<dbReference type="PANTHER" id="PTHR30474:SF2">
    <property type="entry name" value="PEPTIDOGLYCAN GLYCOSYLTRANSFERASE FTSW-RELATED"/>
    <property type="match status" value="1"/>
</dbReference>
<evidence type="ECO:0000313" key="23">
    <source>
        <dbReference type="Proteomes" id="UP000034190"/>
    </source>
</evidence>
<dbReference type="PATRIC" id="fig|1618635.3.peg.320"/>
<keyword evidence="6" id="KW-0808">Transferase</keyword>
<dbReference type="GO" id="GO:0008360">
    <property type="term" value="P:regulation of cell shape"/>
    <property type="evidence" value="ECO:0007669"/>
    <property type="project" value="UniProtKB-KW"/>
</dbReference>
<keyword evidence="8" id="KW-0133">Cell shape</keyword>
<comment type="similarity">
    <text evidence="16">Belongs to the SEDS family. FtsW subfamily.</text>
</comment>
<evidence type="ECO:0000256" key="1">
    <source>
        <dbReference type="ARBA" id="ARBA00004651"/>
    </source>
</evidence>
<dbReference type="EMBL" id="LCAP01000004">
    <property type="protein sequence ID" value="KKR91575.1"/>
    <property type="molecule type" value="Genomic_DNA"/>
</dbReference>
<gene>
    <name evidence="22" type="ORF">UU43_C0004G0023</name>
</gene>
<evidence type="ECO:0000256" key="7">
    <source>
        <dbReference type="ARBA" id="ARBA00022692"/>
    </source>
</evidence>
<dbReference type="NCBIfam" id="TIGR02614">
    <property type="entry name" value="ftsW"/>
    <property type="match status" value="1"/>
</dbReference>
<evidence type="ECO:0000313" key="22">
    <source>
        <dbReference type="EMBL" id="KKR91575.1"/>
    </source>
</evidence>
<dbReference type="EC" id="2.4.99.28" evidence="19"/>
<accession>A0A0G0X4G3</accession>
<feature type="transmembrane region" description="Helical" evidence="21">
    <location>
        <begin position="117"/>
        <end position="141"/>
    </location>
</feature>
<protein>
    <recommendedName>
        <fullName evidence="17">Probable peptidoglycan glycosyltransferase FtsW</fullName>
        <ecNumber evidence="19">2.4.99.28</ecNumber>
    </recommendedName>
    <alternativeName>
        <fullName evidence="18">Cell division protein FtsW</fullName>
    </alternativeName>
    <alternativeName>
        <fullName evidence="15">Cell wall polymerase</fullName>
    </alternativeName>
    <alternativeName>
        <fullName evidence="14">Peptidoglycan polymerase</fullName>
    </alternativeName>
</protein>